<evidence type="ECO:0000313" key="1">
    <source>
        <dbReference type="EMBL" id="RNF83097.1"/>
    </source>
</evidence>
<keyword evidence="2" id="KW-1185">Reference proteome</keyword>
<dbReference type="EMBL" id="RIBS01000005">
    <property type="protein sequence ID" value="RNF83097.1"/>
    <property type="molecule type" value="Genomic_DNA"/>
</dbReference>
<dbReference type="AlphaFoldDB" id="A0A3M8SP52"/>
<name>A0A3M8SP52_9GAMM</name>
<sequence>MMELSMSALLPAELAWYVTGRFYRATDQSLADFGYFLHLAGIEANLFDGAPGETTAHFTFAATPFQAGGVSNGALDLALDPVGGFSVYLQREPAGNFADPSSFARGECIARFRRTSVVVGTTVNTGNTASAAPLIASNVFSARLLESTPFEFGGRRHDLAVSLGEGVTQFGTAAATPVTPVPDGYVAVVPFSGSAIALGHAQR</sequence>
<gene>
    <name evidence="1" type="ORF">EER27_11295</name>
</gene>
<reference evidence="1 2" key="1">
    <citation type="submission" date="2018-11" db="EMBL/GenBank/DDBJ databases">
        <title>Lysobacter cryohumiis sp. nov., isolated from soil in the Tianshan Mountains, Xinjiang, China.</title>
        <authorList>
            <person name="Luo Y."/>
            <person name="Sheng H."/>
        </authorList>
    </citation>
    <scope>NUCLEOTIDE SEQUENCE [LARGE SCALE GENOMIC DNA]</scope>
    <source>
        <strain evidence="1 2">ZS60</strain>
    </source>
</reference>
<dbReference type="Proteomes" id="UP000267049">
    <property type="component" value="Unassembled WGS sequence"/>
</dbReference>
<accession>A0A3M8SP52</accession>
<organism evidence="1 2">
    <name type="scientific">Montanilutibacter psychrotolerans</name>
    <dbReference type="NCBI Taxonomy" id="1327343"/>
    <lineage>
        <taxon>Bacteria</taxon>
        <taxon>Pseudomonadati</taxon>
        <taxon>Pseudomonadota</taxon>
        <taxon>Gammaproteobacteria</taxon>
        <taxon>Lysobacterales</taxon>
        <taxon>Lysobacteraceae</taxon>
        <taxon>Montanilutibacter</taxon>
    </lineage>
</organism>
<evidence type="ECO:0000313" key="2">
    <source>
        <dbReference type="Proteomes" id="UP000267049"/>
    </source>
</evidence>
<comment type="caution">
    <text evidence="1">The sequence shown here is derived from an EMBL/GenBank/DDBJ whole genome shotgun (WGS) entry which is preliminary data.</text>
</comment>
<proteinExistence type="predicted"/>
<protein>
    <submittedName>
        <fullName evidence="1">Uncharacterized protein</fullName>
    </submittedName>
</protein>